<dbReference type="Proteomes" id="UP000682733">
    <property type="component" value="Unassembled WGS sequence"/>
</dbReference>
<keyword evidence="2" id="KW-0433">Leucine-rich repeat</keyword>
<dbReference type="Gene3D" id="3.80.10.10">
    <property type="entry name" value="Ribonuclease Inhibitor"/>
    <property type="match status" value="3"/>
</dbReference>
<proteinExistence type="predicted"/>
<evidence type="ECO:0000313" key="4">
    <source>
        <dbReference type="EMBL" id="CAF1142445.1"/>
    </source>
</evidence>
<evidence type="ECO:0000256" key="1">
    <source>
        <dbReference type="ARBA" id="ARBA00022468"/>
    </source>
</evidence>
<sequence>MTEYQQLQYNENIRRVPIHIIDDVQHILLEDIHDTISFCITALFRLNGDPVKCEREKNGKKLDPTRFKAYPNEILDCHVSDGRGITNNKTDDKLNLIIDNTTQILKRLDVVLRQMYELNEYTVPRLFIILPEKKSIFNPNNLLHSSYRLFFLCECDQDEIHLAYHEGYVINQPREFFIKFGPYIKYMITGFKVFGTVASFIVPQLTFAQQISIPDILKDAELWKDFDDKMDTINHGITKLITKPTDMAIKEESCQAYEGADLRQLETYLKKTDDCRRLGNLYRTTTDQGQVRWVCIRHYKENYKRTRIEELIRQFEAIGGEFDREQDQAVVKQGLNVKKLCELLRKGFNIYKLSLIHSEIGEKDFITLLKCIKGSYIKVLELNKIKVSPLIGSRKTFVHIKEVVEESLSDKGNLIICLNVAKADVLFHKPQFLRSLLTNNSNMTVKIDDETLTKLHIRGNKISVDGAKALAAALMTNETLTKLDIQDNDISVDGAKALAAALMTNKTLTTLYMGKNNISAAGAKALAAALMTNKTLTTLDIQDNEISVDGAKALADALMTNKTLATLDIGWNNISADGAKALADALMTNKTLTTLAIGCNKISAAGAKALADALMTNKTLTTLDIQCNEISVDGAKALADALMTNKTLTALVILENKISADGAKALANALMTNETLTTLCIQSNEISADVAKGLADALSRNKTLTTVDIQDNNISSDVRDIIFQCVARNKLLERN</sequence>
<dbReference type="GO" id="GO:0005096">
    <property type="term" value="F:GTPase activator activity"/>
    <property type="evidence" value="ECO:0007669"/>
    <property type="project" value="UniProtKB-KW"/>
</dbReference>
<dbReference type="InterPro" id="IPR001611">
    <property type="entry name" value="Leu-rich_rpt"/>
</dbReference>
<dbReference type="EMBL" id="CAJNOK010011538">
    <property type="protein sequence ID" value="CAF1142445.1"/>
    <property type="molecule type" value="Genomic_DNA"/>
</dbReference>
<dbReference type="GO" id="GO:0005829">
    <property type="term" value="C:cytosol"/>
    <property type="evidence" value="ECO:0007669"/>
    <property type="project" value="TreeGrafter"/>
</dbReference>
<protein>
    <submittedName>
        <fullName evidence="4">Uncharacterized protein</fullName>
    </submittedName>
</protein>
<dbReference type="Pfam" id="PF13516">
    <property type="entry name" value="LRR_6"/>
    <property type="match status" value="9"/>
</dbReference>
<dbReference type="GO" id="GO:0006913">
    <property type="term" value="P:nucleocytoplasmic transport"/>
    <property type="evidence" value="ECO:0007669"/>
    <property type="project" value="TreeGrafter"/>
</dbReference>
<dbReference type="AlphaFoldDB" id="A0A8S2EGD6"/>
<organism evidence="4 6">
    <name type="scientific">Didymodactylos carnosus</name>
    <dbReference type="NCBI Taxonomy" id="1234261"/>
    <lineage>
        <taxon>Eukaryota</taxon>
        <taxon>Metazoa</taxon>
        <taxon>Spiralia</taxon>
        <taxon>Gnathifera</taxon>
        <taxon>Rotifera</taxon>
        <taxon>Eurotatoria</taxon>
        <taxon>Bdelloidea</taxon>
        <taxon>Philodinida</taxon>
        <taxon>Philodinidae</taxon>
        <taxon>Didymodactylos</taxon>
    </lineage>
</organism>
<dbReference type="Proteomes" id="UP000677228">
    <property type="component" value="Unassembled WGS sequence"/>
</dbReference>
<accession>A0A8S2EGD6</accession>
<dbReference type="SUPFAM" id="SSF52047">
    <property type="entry name" value="RNI-like"/>
    <property type="match status" value="1"/>
</dbReference>
<name>A0A8S2EGD6_9BILA</name>
<keyword evidence="3" id="KW-0677">Repeat</keyword>
<dbReference type="PANTHER" id="PTHR24113:SF12">
    <property type="entry name" value="RAN GTPASE-ACTIVATING PROTEIN 1"/>
    <property type="match status" value="1"/>
</dbReference>
<evidence type="ECO:0000313" key="6">
    <source>
        <dbReference type="Proteomes" id="UP000677228"/>
    </source>
</evidence>
<gene>
    <name evidence="4" type="ORF">OVA965_LOCUS21194</name>
    <name evidence="5" type="ORF">TMI583_LOCUS21786</name>
</gene>
<dbReference type="GO" id="GO:0031267">
    <property type="term" value="F:small GTPase binding"/>
    <property type="evidence" value="ECO:0007669"/>
    <property type="project" value="TreeGrafter"/>
</dbReference>
<dbReference type="InterPro" id="IPR032675">
    <property type="entry name" value="LRR_dom_sf"/>
</dbReference>
<dbReference type="InterPro" id="IPR027038">
    <property type="entry name" value="RanGap"/>
</dbReference>
<comment type="caution">
    <text evidence="4">The sequence shown here is derived from an EMBL/GenBank/DDBJ whole genome shotgun (WGS) entry which is preliminary data.</text>
</comment>
<dbReference type="EMBL" id="CAJOBA010027215">
    <property type="protein sequence ID" value="CAF3939991.1"/>
    <property type="molecule type" value="Genomic_DNA"/>
</dbReference>
<reference evidence="4" key="1">
    <citation type="submission" date="2021-02" db="EMBL/GenBank/DDBJ databases">
        <authorList>
            <person name="Nowell W R."/>
        </authorList>
    </citation>
    <scope>NUCLEOTIDE SEQUENCE</scope>
</reference>
<evidence type="ECO:0000313" key="5">
    <source>
        <dbReference type="EMBL" id="CAF3939991.1"/>
    </source>
</evidence>
<evidence type="ECO:0000256" key="2">
    <source>
        <dbReference type="ARBA" id="ARBA00022614"/>
    </source>
</evidence>
<keyword evidence="1" id="KW-0343">GTPase activation</keyword>
<dbReference type="GO" id="GO:0048471">
    <property type="term" value="C:perinuclear region of cytoplasm"/>
    <property type="evidence" value="ECO:0007669"/>
    <property type="project" value="TreeGrafter"/>
</dbReference>
<dbReference type="GO" id="GO:0005634">
    <property type="term" value="C:nucleus"/>
    <property type="evidence" value="ECO:0007669"/>
    <property type="project" value="TreeGrafter"/>
</dbReference>
<evidence type="ECO:0000256" key="3">
    <source>
        <dbReference type="ARBA" id="ARBA00022737"/>
    </source>
</evidence>
<dbReference type="PANTHER" id="PTHR24113">
    <property type="entry name" value="RAN GTPASE-ACTIVATING PROTEIN 1"/>
    <property type="match status" value="1"/>
</dbReference>
<dbReference type="SMART" id="SM00368">
    <property type="entry name" value="LRR_RI"/>
    <property type="match status" value="9"/>
</dbReference>